<dbReference type="Proteomes" id="UP000632740">
    <property type="component" value="Unassembled WGS sequence"/>
</dbReference>
<dbReference type="PANTHER" id="PTHR30011">
    <property type="entry name" value="ALKANESULFONATE MONOOXYGENASE-RELATED"/>
    <property type="match status" value="1"/>
</dbReference>
<dbReference type="EMBL" id="BONK01000002">
    <property type="protein sequence ID" value="GIG19978.1"/>
    <property type="molecule type" value="Genomic_DNA"/>
</dbReference>
<dbReference type="GO" id="GO:0004497">
    <property type="term" value="F:monooxygenase activity"/>
    <property type="evidence" value="ECO:0007669"/>
    <property type="project" value="UniProtKB-KW"/>
</dbReference>
<dbReference type="RefSeq" id="WP_203748650.1">
    <property type="nucleotide sequence ID" value="NZ_BONK01000002.1"/>
</dbReference>
<dbReference type="AlphaFoldDB" id="A0A919P183"/>
<reference evidence="5" key="1">
    <citation type="submission" date="2021-01" db="EMBL/GenBank/DDBJ databases">
        <title>Whole genome shotgun sequence of Cellulomonas chitinilytica NBRC 110799.</title>
        <authorList>
            <person name="Komaki H."/>
            <person name="Tamura T."/>
        </authorList>
    </citation>
    <scope>NUCLEOTIDE SEQUENCE</scope>
    <source>
        <strain evidence="5">NBRC 110799</strain>
    </source>
</reference>
<name>A0A919P183_9CELL</name>
<dbReference type="InterPro" id="IPR051260">
    <property type="entry name" value="Diverse_substr_monoxygenases"/>
</dbReference>
<keyword evidence="2" id="KW-0288">FMN</keyword>
<dbReference type="GO" id="GO:0016705">
    <property type="term" value="F:oxidoreductase activity, acting on paired donors, with incorporation or reduction of molecular oxygen"/>
    <property type="evidence" value="ECO:0007669"/>
    <property type="project" value="InterPro"/>
</dbReference>
<evidence type="ECO:0000256" key="3">
    <source>
        <dbReference type="ARBA" id="ARBA00023002"/>
    </source>
</evidence>
<sequence length="293" mass="29129">MSPAAIPLLLDVPPVRPTDARSVLDVLARADVAAVLLRDGAGSPDPAVGGVDPSVLAGRLTALGGPSVVVEASTGHHAPYNLARRVQSLARITGGRAGLLLRPGGIDPLTRASGAVDGPGSFAEYVAVVRALWSSFPAEALVGDAASGTFADVGLLVPPAFEGATYRVAGALNVPAAADEQPVLLVEGARAVPTGAHGVLVGPDDASPEGAARLVVVSARAAGHGPDGLLDAVLAAAEQSGDADALVVRVPASPDSLAPVVDHWLAALHGAGLVTADRDAPLHVTLARKVVHA</sequence>
<evidence type="ECO:0000313" key="6">
    <source>
        <dbReference type="Proteomes" id="UP000632740"/>
    </source>
</evidence>
<keyword evidence="4 5" id="KW-0503">Monooxygenase</keyword>
<evidence type="ECO:0000256" key="2">
    <source>
        <dbReference type="ARBA" id="ARBA00022643"/>
    </source>
</evidence>
<keyword evidence="6" id="KW-1185">Reference proteome</keyword>
<dbReference type="SUPFAM" id="SSF51679">
    <property type="entry name" value="Bacterial luciferase-like"/>
    <property type="match status" value="1"/>
</dbReference>
<protein>
    <submittedName>
        <fullName evidence="5">Monooxygenase</fullName>
    </submittedName>
</protein>
<comment type="caution">
    <text evidence="5">The sequence shown here is derived from an EMBL/GenBank/DDBJ whole genome shotgun (WGS) entry which is preliminary data.</text>
</comment>
<dbReference type="Gene3D" id="3.20.20.30">
    <property type="entry name" value="Luciferase-like domain"/>
    <property type="match status" value="1"/>
</dbReference>
<gene>
    <name evidence="5" type="ORF">Cch01nite_07020</name>
</gene>
<dbReference type="InterPro" id="IPR036661">
    <property type="entry name" value="Luciferase-like_sf"/>
</dbReference>
<evidence type="ECO:0000313" key="5">
    <source>
        <dbReference type="EMBL" id="GIG19978.1"/>
    </source>
</evidence>
<keyword evidence="1" id="KW-0285">Flavoprotein</keyword>
<dbReference type="PANTHER" id="PTHR30011:SF16">
    <property type="entry name" value="C2H2 FINGER DOMAIN TRANSCRIPTION FACTOR (EUROFUNG)-RELATED"/>
    <property type="match status" value="1"/>
</dbReference>
<proteinExistence type="predicted"/>
<evidence type="ECO:0000256" key="1">
    <source>
        <dbReference type="ARBA" id="ARBA00022630"/>
    </source>
</evidence>
<keyword evidence="3" id="KW-0560">Oxidoreductase</keyword>
<accession>A0A919P183</accession>
<organism evidence="5 6">
    <name type="scientific">Cellulomonas chitinilytica</name>
    <dbReference type="NCBI Taxonomy" id="398759"/>
    <lineage>
        <taxon>Bacteria</taxon>
        <taxon>Bacillati</taxon>
        <taxon>Actinomycetota</taxon>
        <taxon>Actinomycetes</taxon>
        <taxon>Micrococcales</taxon>
        <taxon>Cellulomonadaceae</taxon>
        <taxon>Cellulomonas</taxon>
    </lineage>
</organism>
<evidence type="ECO:0000256" key="4">
    <source>
        <dbReference type="ARBA" id="ARBA00023033"/>
    </source>
</evidence>